<reference evidence="1 2" key="1">
    <citation type="submission" date="2023-11" db="EMBL/GenBank/DDBJ databases">
        <title>Halocaridina rubra genome assembly.</title>
        <authorList>
            <person name="Smith C."/>
        </authorList>
    </citation>
    <scope>NUCLEOTIDE SEQUENCE [LARGE SCALE GENOMIC DNA]</scope>
    <source>
        <strain evidence="1">EP-1</strain>
        <tissue evidence="1">Whole</tissue>
    </source>
</reference>
<dbReference type="EMBL" id="JAXCGZ010020919">
    <property type="protein sequence ID" value="KAK7063169.1"/>
    <property type="molecule type" value="Genomic_DNA"/>
</dbReference>
<dbReference type="AlphaFoldDB" id="A0AAN8WH08"/>
<keyword evidence="2" id="KW-1185">Reference proteome</keyword>
<proteinExistence type="predicted"/>
<gene>
    <name evidence="1" type="ORF">SK128_021922</name>
</gene>
<accession>A0AAN8WH08</accession>
<evidence type="ECO:0000313" key="1">
    <source>
        <dbReference type="EMBL" id="KAK7063169.1"/>
    </source>
</evidence>
<dbReference type="Proteomes" id="UP001381693">
    <property type="component" value="Unassembled WGS sequence"/>
</dbReference>
<evidence type="ECO:0000313" key="2">
    <source>
        <dbReference type="Proteomes" id="UP001381693"/>
    </source>
</evidence>
<name>A0AAN8WH08_HALRR</name>
<organism evidence="1 2">
    <name type="scientific">Halocaridina rubra</name>
    <name type="common">Hawaiian red shrimp</name>
    <dbReference type="NCBI Taxonomy" id="373956"/>
    <lineage>
        <taxon>Eukaryota</taxon>
        <taxon>Metazoa</taxon>
        <taxon>Ecdysozoa</taxon>
        <taxon>Arthropoda</taxon>
        <taxon>Crustacea</taxon>
        <taxon>Multicrustacea</taxon>
        <taxon>Malacostraca</taxon>
        <taxon>Eumalacostraca</taxon>
        <taxon>Eucarida</taxon>
        <taxon>Decapoda</taxon>
        <taxon>Pleocyemata</taxon>
        <taxon>Caridea</taxon>
        <taxon>Atyoidea</taxon>
        <taxon>Atyidae</taxon>
        <taxon>Halocaridina</taxon>
    </lineage>
</organism>
<protein>
    <submittedName>
        <fullName evidence="1">Uncharacterized protein</fullName>
    </submittedName>
</protein>
<sequence>MKIKELRNTASSTLGGAFDLKEYHDIVMQSVGPLDLLEDEVNAWIAGGGRSEILRRGMMVVRWLVLAQEND</sequence>
<comment type="caution">
    <text evidence="1">The sequence shown here is derived from an EMBL/GenBank/DDBJ whole genome shotgun (WGS) entry which is preliminary data.</text>
</comment>